<dbReference type="InterPro" id="IPR013325">
    <property type="entry name" value="RNA_pol_sigma_r2"/>
</dbReference>
<dbReference type="InterPro" id="IPR036388">
    <property type="entry name" value="WH-like_DNA-bd_sf"/>
</dbReference>
<keyword evidence="5" id="KW-0804">Transcription</keyword>
<dbReference type="OrthoDB" id="9784272at2"/>
<dbReference type="EMBL" id="PDUD01000001">
    <property type="protein sequence ID" value="PHN08369.1"/>
    <property type="molecule type" value="Genomic_DNA"/>
</dbReference>
<gene>
    <name evidence="8" type="ORF">CRP01_00205</name>
</gene>
<accession>A0A2D0NJJ2</accession>
<dbReference type="SUPFAM" id="SSF88659">
    <property type="entry name" value="Sigma3 and sigma4 domains of RNA polymerase sigma factors"/>
    <property type="match status" value="1"/>
</dbReference>
<dbReference type="Pfam" id="PF04542">
    <property type="entry name" value="Sigma70_r2"/>
    <property type="match status" value="1"/>
</dbReference>
<comment type="similarity">
    <text evidence="1">Belongs to the sigma-70 factor family. ECF subfamily.</text>
</comment>
<dbReference type="GO" id="GO:0003677">
    <property type="term" value="F:DNA binding"/>
    <property type="evidence" value="ECO:0007669"/>
    <property type="project" value="UniProtKB-KW"/>
</dbReference>
<reference evidence="8 9" key="1">
    <citation type="submission" date="2017-10" db="EMBL/GenBank/DDBJ databases">
        <title>The draft genome sequence of Lewinella nigricans NBRC 102662.</title>
        <authorList>
            <person name="Wang K."/>
        </authorList>
    </citation>
    <scope>NUCLEOTIDE SEQUENCE [LARGE SCALE GENOMIC DNA]</scope>
    <source>
        <strain evidence="8 9">NBRC 102662</strain>
    </source>
</reference>
<feature type="domain" description="RNA polymerase sigma-70 region 4" evidence="7">
    <location>
        <begin position="124"/>
        <end position="170"/>
    </location>
</feature>
<dbReference type="InterPro" id="IPR007630">
    <property type="entry name" value="RNA_pol_sigma70_r4"/>
</dbReference>
<proteinExistence type="inferred from homology"/>
<dbReference type="Gene3D" id="1.10.1740.10">
    <property type="match status" value="1"/>
</dbReference>
<dbReference type="InterPro" id="IPR007627">
    <property type="entry name" value="RNA_pol_sigma70_r2"/>
</dbReference>
<keyword evidence="3" id="KW-0731">Sigma factor</keyword>
<evidence type="ECO:0000256" key="4">
    <source>
        <dbReference type="ARBA" id="ARBA00023125"/>
    </source>
</evidence>
<dbReference type="GO" id="GO:0016987">
    <property type="term" value="F:sigma factor activity"/>
    <property type="evidence" value="ECO:0007669"/>
    <property type="project" value="UniProtKB-KW"/>
</dbReference>
<sequence>MSDEELITLLHTNRRRAIQPMLDKYGDALFGVVLSIVHAQEVAEDVMQDTFVKVWKNADSYNADKGRLFTWLVNIARYTAIDKIRTVKFKENRKTISLDRTVYENDRLSEEMEIRDVGLLKVVNSLEEKYSRLIDLLYLQGFTQKEAAEALNIPLGTVKTRSKTAIAQLRTLLGSKEWLWPVLFIVAALLWMSRH</sequence>
<dbReference type="CDD" id="cd06171">
    <property type="entry name" value="Sigma70_r4"/>
    <property type="match status" value="1"/>
</dbReference>
<feature type="domain" description="RNA polymerase sigma-70 region 2" evidence="6">
    <location>
        <begin position="23"/>
        <end position="86"/>
    </location>
</feature>
<evidence type="ECO:0000256" key="1">
    <source>
        <dbReference type="ARBA" id="ARBA00010641"/>
    </source>
</evidence>
<dbReference type="Gene3D" id="1.10.10.10">
    <property type="entry name" value="Winged helix-like DNA-binding domain superfamily/Winged helix DNA-binding domain"/>
    <property type="match status" value="1"/>
</dbReference>
<name>A0A2D0NJJ2_FLAN2</name>
<comment type="caution">
    <text evidence="8">The sequence shown here is derived from an EMBL/GenBank/DDBJ whole genome shotgun (WGS) entry which is preliminary data.</text>
</comment>
<keyword evidence="2" id="KW-0805">Transcription regulation</keyword>
<dbReference type="InterPro" id="IPR013324">
    <property type="entry name" value="RNA_pol_sigma_r3/r4-like"/>
</dbReference>
<evidence type="ECO:0000313" key="9">
    <source>
        <dbReference type="Proteomes" id="UP000223913"/>
    </source>
</evidence>
<keyword evidence="4" id="KW-0238">DNA-binding</keyword>
<dbReference type="Pfam" id="PF04545">
    <property type="entry name" value="Sigma70_r4"/>
    <property type="match status" value="1"/>
</dbReference>
<dbReference type="AlphaFoldDB" id="A0A2D0NJJ2"/>
<evidence type="ECO:0000259" key="6">
    <source>
        <dbReference type="Pfam" id="PF04542"/>
    </source>
</evidence>
<organism evidence="8 9">
    <name type="scientific">Flavilitoribacter nigricans (strain ATCC 23147 / DSM 23189 / NBRC 102662 / NCIMB 1420 / SS-2)</name>
    <name type="common">Lewinella nigricans</name>
    <dbReference type="NCBI Taxonomy" id="1122177"/>
    <lineage>
        <taxon>Bacteria</taxon>
        <taxon>Pseudomonadati</taxon>
        <taxon>Bacteroidota</taxon>
        <taxon>Saprospiria</taxon>
        <taxon>Saprospirales</taxon>
        <taxon>Lewinellaceae</taxon>
        <taxon>Flavilitoribacter</taxon>
    </lineage>
</organism>
<dbReference type="PANTHER" id="PTHR43133:SF62">
    <property type="entry name" value="RNA POLYMERASE SIGMA FACTOR SIGZ"/>
    <property type="match status" value="1"/>
</dbReference>
<protein>
    <submittedName>
        <fullName evidence="8">RNA polymerase subunit sigma-70</fullName>
    </submittedName>
</protein>
<dbReference type="GO" id="GO:0006352">
    <property type="term" value="P:DNA-templated transcription initiation"/>
    <property type="evidence" value="ECO:0007669"/>
    <property type="project" value="InterPro"/>
</dbReference>
<evidence type="ECO:0000313" key="8">
    <source>
        <dbReference type="EMBL" id="PHN08369.1"/>
    </source>
</evidence>
<dbReference type="SUPFAM" id="SSF88946">
    <property type="entry name" value="Sigma2 domain of RNA polymerase sigma factors"/>
    <property type="match status" value="1"/>
</dbReference>
<evidence type="ECO:0000256" key="2">
    <source>
        <dbReference type="ARBA" id="ARBA00023015"/>
    </source>
</evidence>
<keyword evidence="9" id="KW-1185">Reference proteome</keyword>
<dbReference type="Proteomes" id="UP000223913">
    <property type="component" value="Unassembled WGS sequence"/>
</dbReference>
<evidence type="ECO:0000256" key="3">
    <source>
        <dbReference type="ARBA" id="ARBA00023082"/>
    </source>
</evidence>
<dbReference type="InterPro" id="IPR014284">
    <property type="entry name" value="RNA_pol_sigma-70_dom"/>
</dbReference>
<evidence type="ECO:0000256" key="5">
    <source>
        <dbReference type="ARBA" id="ARBA00023163"/>
    </source>
</evidence>
<evidence type="ECO:0000259" key="7">
    <source>
        <dbReference type="Pfam" id="PF04545"/>
    </source>
</evidence>
<dbReference type="NCBIfam" id="TIGR02937">
    <property type="entry name" value="sigma70-ECF"/>
    <property type="match status" value="1"/>
</dbReference>
<dbReference type="PANTHER" id="PTHR43133">
    <property type="entry name" value="RNA POLYMERASE ECF-TYPE SIGMA FACTO"/>
    <property type="match status" value="1"/>
</dbReference>
<dbReference type="InterPro" id="IPR039425">
    <property type="entry name" value="RNA_pol_sigma-70-like"/>
</dbReference>